<keyword evidence="3" id="KW-1185">Reference proteome</keyword>
<evidence type="ECO:0000313" key="2">
    <source>
        <dbReference type="EMBL" id="GJS86876.1"/>
    </source>
</evidence>
<organism evidence="2 3">
    <name type="scientific">Tanacetum coccineum</name>
    <dbReference type="NCBI Taxonomy" id="301880"/>
    <lineage>
        <taxon>Eukaryota</taxon>
        <taxon>Viridiplantae</taxon>
        <taxon>Streptophyta</taxon>
        <taxon>Embryophyta</taxon>
        <taxon>Tracheophyta</taxon>
        <taxon>Spermatophyta</taxon>
        <taxon>Magnoliopsida</taxon>
        <taxon>eudicotyledons</taxon>
        <taxon>Gunneridae</taxon>
        <taxon>Pentapetalae</taxon>
        <taxon>asterids</taxon>
        <taxon>campanulids</taxon>
        <taxon>Asterales</taxon>
        <taxon>Asteraceae</taxon>
        <taxon>Asteroideae</taxon>
        <taxon>Anthemideae</taxon>
        <taxon>Anthemidinae</taxon>
        <taxon>Tanacetum</taxon>
    </lineage>
</organism>
<proteinExistence type="predicted"/>
<dbReference type="Pfam" id="PF26130">
    <property type="entry name" value="PB1-like"/>
    <property type="match status" value="1"/>
</dbReference>
<dbReference type="PROSITE" id="PS00362">
    <property type="entry name" value="RIBOSOMAL_S15"/>
    <property type="match status" value="1"/>
</dbReference>
<evidence type="ECO:0000313" key="3">
    <source>
        <dbReference type="Proteomes" id="UP001151760"/>
    </source>
</evidence>
<reference evidence="2" key="1">
    <citation type="journal article" date="2022" name="Int. J. Mol. Sci.">
        <title>Draft Genome of Tanacetum Coccineum: Genomic Comparison of Closely Related Tanacetum-Family Plants.</title>
        <authorList>
            <person name="Yamashiro T."/>
            <person name="Shiraishi A."/>
            <person name="Nakayama K."/>
            <person name="Satake H."/>
        </authorList>
    </citation>
    <scope>NUCLEOTIDE SEQUENCE</scope>
</reference>
<dbReference type="EMBL" id="BQNB010011153">
    <property type="protein sequence ID" value="GJS86876.1"/>
    <property type="molecule type" value="Genomic_DNA"/>
</dbReference>
<comment type="caution">
    <text evidence="2">The sequence shown here is derived from an EMBL/GenBank/DDBJ whole genome shotgun (WGS) entry which is preliminary data.</text>
</comment>
<protein>
    <submittedName>
        <fullName evidence="2">Pentatricopeptide repeat-containing protein</fullName>
    </submittedName>
</protein>
<dbReference type="InterPro" id="IPR000589">
    <property type="entry name" value="Ribosomal_uS15"/>
</dbReference>
<sequence length="365" mass="41255">MMEVMEFTLELYDSVWCLRDMVKAENKRLLGLNKHLVDAEEDIRAKEGLSLDEGGLHALMYFILVDVCMTDDMPIIDEVVFKIHKKGVFAFDPLRYVNGVVDSVSAFTCDRDIFPTCLDWILSKISEEKWALFYCLPNKQLEHGLKLIHTDNDVHSFFADAELNGKIHLYIAHKQQPLQRFYLKNMVWVEEDAGLRCYSSSPFTTRIKKRGGNTSRKGKEIRYELPECTPTKDDTLRCSSSTPISSKLKRNSSKKIKEGLRKKGKAVGRTLIDSCDKGKEKVDEFPAATPTKEHQVVVTNYKRAIVNGKAKMVEVVAPVQENVDVGIKQEDRRRKNALGSMAPANFVKNPVVSASMGQGSSVKVC</sequence>
<feature type="domain" description="PB1-like" evidence="1">
    <location>
        <begin position="77"/>
        <end position="173"/>
    </location>
</feature>
<dbReference type="InterPro" id="IPR058594">
    <property type="entry name" value="PB1-like_dom_pln"/>
</dbReference>
<gene>
    <name evidence="2" type="ORF">Tco_0769512</name>
</gene>
<reference evidence="2" key="2">
    <citation type="submission" date="2022-01" db="EMBL/GenBank/DDBJ databases">
        <authorList>
            <person name="Yamashiro T."/>
            <person name="Shiraishi A."/>
            <person name="Satake H."/>
            <person name="Nakayama K."/>
        </authorList>
    </citation>
    <scope>NUCLEOTIDE SEQUENCE</scope>
</reference>
<evidence type="ECO:0000259" key="1">
    <source>
        <dbReference type="Pfam" id="PF26130"/>
    </source>
</evidence>
<dbReference type="Proteomes" id="UP001151760">
    <property type="component" value="Unassembled WGS sequence"/>
</dbReference>
<accession>A0ABQ4ZBF0</accession>
<name>A0ABQ4ZBF0_9ASTR</name>